<accession>F7PRN8</accession>
<dbReference type="InParanoid" id="F7PRN8"/>
<organism evidence="5 6">
    <name type="scientific">Haloplasma contractile SSD-17B</name>
    <dbReference type="NCBI Taxonomy" id="1033810"/>
    <lineage>
        <taxon>Bacteria</taxon>
        <taxon>Bacillati</taxon>
        <taxon>Mycoplasmatota</taxon>
        <taxon>Mollicutes</taxon>
        <taxon>Haloplasmatales</taxon>
        <taxon>Haloplasmataceae</taxon>
        <taxon>Haloplasma</taxon>
    </lineage>
</organism>
<dbReference type="InterPro" id="IPR028082">
    <property type="entry name" value="Peripla_BP_I"/>
</dbReference>
<dbReference type="CDD" id="cd01392">
    <property type="entry name" value="HTH_LacI"/>
    <property type="match status" value="1"/>
</dbReference>
<evidence type="ECO:0000256" key="1">
    <source>
        <dbReference type="ARBA" id="ARBA00023015"/>
    </source>
</evidence>
<dbReference type="GO" id="GO:0003700">
    <property type="term" value="F:DNA-binding transcription factor activity"/>
    <property type="evidence" value="ECO:0007669"/>
    <property type="project" value="TreeGrafter"/>
</dbReference>
<evidence type="ECO:0000256" key="3">
    <source>
        <dbReference type="ARBA" id="ARBA00023163"/>
    </source>
</evidence>
<dbReference type="OrthoDB" id="6619319at2"/>
<dbReference type="GO" id="GO:0000976">
    <property type="term" value="F:transcription cis-regulatory region binding"/>
    <property type="evidence" value="ECO:0007669"/>
    <property type="project" value="TreeGrafter"/>
</dbReference>
<evidence type="ECO:0000313" key="6">
    <source>
        <dbReference type="Proteomes" id="UP000005707"/>
    </source>
</evidence>
<dbReference type="PANTHER" id="PTHR30146:SF109">
    <property type="entry name" value="HTH-TYPE TRANSCRIPTIONAL REGULATOR GALS"/>
    <property type="match status" value="1"/>
</dbReference>
<evidence type="ECO:0000313" key="5">
    <source>
        <dbReference type="EMBL" id="ERJ11882.1"/>
    </source>
</evidence>
<protein>
    <submittedName>
        <fullName evidence="5">Alanine racemase protein</fullName>
        <ecNumber evidence="5">5.1.1.1</ecNumber>
    </submittedName>
</protein>
<keyword evidence="1" id="KW-0805">Transcription regulation</keyword>
<dbReference type="InterPro" id="IPR000843">
    <property type="entry name" value="HTH_LacI"/>
</dbReference>
<dbReference type="SUPFAM" id="SSF47413">
    <property type="entry name" value="lambda repressor-like DNA-binding domains"/>
    <property type="match status" value="1"/>
</dbReference>
<proteinExistence type="predicted"/>
<evidence type="ECO:0000256" key="2">
    <source>
        <dbReference type="ARBA" id="ARBA00023125"/>
    </source>
</evidence>
<feature type="domain" description="HTH lacI-type" evidence="4">
    <location>
        <begin position="2"/>
        <end position="56"/>
    </location>
</feature>
<dbReference type="CDD" id="cd06267">
    <property type="entry name" value="PBP1_LacI_sugar_binding-like"/>
    <property type="match status" value="1"/>
</dbReference>
<dbReference type="Pfam" id="PF00356">
    <property type="entry name" value="LacI"/>
    <property type="match status" value="1"/>
</dbReference>
<evidence type="ECO:0000259" key="4">
    <source>
        <dbReference type="PROSITE" id="PS50932"/>
    </source>
</evidence>
<sequence>MVTIRELAKATGYSVTTVSRALNGYTDISKKAKKIIFEKAKEMGYYPNSSARSLVTRRSYTIGVVFEEKTKVGITHPFFIHVLNNFKKYIEKRGYDILLISKQVGDQVNSYLDHCRQKNIDGILILISHTKGEGIEQLLESEIPSVIIDFDTDKSNCVYTNNYKSSYQSVKYLIDKGHKKIGYIHGDLSNFSGIERMKGYQKAMEDHDLPINKLHVFPGYGYSYDEGYHTGLQVANMINRPTALCCASDGLAIGFMRAMAENHIHIPNEISVVGFDDIDLAKYVYPGLTTIRQDTEELAIHSANILLEEIDKKKTRNTTTVIEGSLIERGSVRDLNE</sequence>
<reference evidence="5 6" key="2">
    <citation type="journal article" date="2013" name="PLoS ONE">
        <title>INDIGO - INtegrated Data Warehouse of MIcrobial GenOmes with Examples from the Red Sea Extremophiles.</title>
        <authorList>
            <person name="Alam I."/>
            <person name="Antunes A."/>
            <person name="Kamau A.A."/>
            <person name="Ba Alawi W."/>
            <person name="Kalkatawi M."/>
            <person name="Stingl U."/>
            <person name="Bajic V.B."/>
        </authorList>
    </citation>
    <scope>NUCLEOTIDE SEQUENCE [LARGE SCALE GENOMIC DNA]</scope>
    <source>
        <strain evidence="5 6">SSD-17B</strain>
    </source>
</reference>
<dbReference type="Gene3D" id="3.40.50.2300">
    <property type="match status" value="2"/>
</dbReference>
<dbReference type="GO" id="GO:0008784">
    <property type="term" value="F:alanine racemase activity"/>
    <property type="evidence" value="ECO:0007669"/>
    <property type="project" value="UniProtKB-EC"/>
</dbReference>
<dbReference type="Gene3D" id="1.10.260.40">
    <property type="entry name" value="lambda repressor-like DNA-binding domains"/>
    <property type="match status" value="1"/>
</dbReference>
<keyword evidence="3" id="KW-0804">Transcription</keyword>
<dbReference type="AlphaFoldDB" id="F7PRN8"/>
<dbReference type="STRING" id="1033810.HLPCO_002122"/>
<dbReference type="InterPro" id="IPR046335">
    <property type="entry name" value="LacI/GalR-like_sensor"/>
</dbReference>
<reference evidence="5 6" key="1">
    <citation type="journal article" date="2011" name="J. Bacteriol.">
        <title>Genome sequence of Haloplasma contractile, an unusual contractile bacterium from a deep-sea anoxic brine lake.</title>
        <authorList>
            <person name="Antunes A."/>
            <person name="Alam I."/>
            <person name="El Dorry H."/>
            <person name="Siam R."/>
            <person name="Robertson A."/>
            <person name="Bajic V.B."/>
            <person name="Stingl U."/>
        </authorList>
    </citation>
    <scope>NUCLEOTIDE SEQUENCE [LARGE SCALE GENOMIC DNA]</scope>
    <source>
        <strain evidence="5 6">SSD-17B</strain>
    </source>
</reference>
<dbReference type="SUPFAM" id="SSF53822">
    <property type="entry name" value="Periplasmic binding protein-like I"/>
    <property type="match status" value="1"/>
</dbReference>
<dbReference type="Proteomes" id="UP000005707">
    <property type="component" value="Unassembled WGS sequence"/>
</dbReference>
<dbReference type="SMART" id="SM00354">
    <property type="entry name" value="HTH_LACI"/>
    <property type="match status" value="1"/>
</dbReference>
<gene>
    <name evidence="5" type="ORF">HLPCO_002122</name>
</gene>
<dbReference type="RefSeq" id="WP_008824497.1">
    <property type="nucleotide sequence ID" value="NZ_AFNU02000007.1"/>
</dbReference>
<dbReference type="Pfam" id="PF13377">
    <property type="entry name" value="Peripla_BP_3"/>
    <property type="match status" value="1"/>
</dbReference>
<keyword evidence="5" id="KW-0413">Isomerase</keyword>
<name>F7PRN8_9MOLU</name>
<dbReference type="EC" id="5.1.1.1" evidence="5"/>
<keyword evidence="2" id="KW-0238">DNA-binding</keyword>
<dbReference type="EMBL" id="AFNU02000007">
    <property type="protein sequence ID" value="ERJ11882.1"/>
    <property type="molecule type" value="Genomic_DNA"/>
</dbReference>
<dbReference type="InterPro" id="IPR010982">
    <property type="entry name" value="Lambda_DNA-bd_dom_sf"/>
</dbReference>
<dbReference type="PROSITE" id="PS50932">
    <property type="entry name" value="HTH_LACI_2"/>
    <property type="match status" value="1"/>
</dbReference>
<dbReference type="PANTHER" id="PTHR30146">
    <property type="entry name" value="LACI-RELATED TRANSCRIPTIONAL REPRESSOR"/>
    <property type="match status" value="1"/>
</dbReference>
<dbReference type="eggNOG" id="COG1609">
    <property type="taxonomic scope" value="Bacteria"/>
</dbReference>
<comment type="caution">
    <text evidence="5">The sequence shown here is derived from an EMBL/GenBank/DDBJ whole genome shotgun (WGS) entry which is preliminary data.</text>
</comment>
<keyword evidence="6" id="KW-1185">Reference proteome</keyword>
<dbReference type="FunCoup" id="F7PRN8">
    <property type="interactions" value="16"/>
</dbReference>